<evidence type="ECO:0000313" key="2">
    <source>
        <dbReference type="Proteomes" id="UP001054837"/>
    </source>
</evidence>
<sequence length="86" mass="9835">MTDGHVFIGWDKSRVVSPVRQDRVVNVLRENRLGTSVEVVMWRTAMSGFQVVVCALASLGRSLLDDYIVHVLCKWLNNIRDSYRSL</sequence>
<dbReference type="AlphaFoldDB" id="A0AAV4T7D2"/>
<dbReference type="EMBL" id="BPLQ01009039">
    <property type="protein sequence ID" value="GIY41216.1"/>
    <property type="molecule type" value="Genomic_DNA"/>
</dbReference>
<evidence type="ECO:0000313" key="1">
    <source>
        <dbReference type="EMBL" id="GIY41216.1"/>
    </source>
</evidence>
<dbReference type="Proteomes" id="UP001054837">
    <property type="component" value="Unassembled WGS sequence"/>
</dbReference>
<organism evidence="1 2">
    <name type="scientific">Caerostris darwini</name>
    <dbReference type="NCBI Taxonomy" id="1538125"/>
    <lineage>
        <taxon>Eukaryota</taxon>
        <taxon>Metazoa</taxon>
        <taxon>Ecdysozoa</taxon>
        <taxon>Arthropoda</taxon>
        <taxon>Chelicerata</taxon>
        <taxon>Arachnida</taxon>
        <taxon>Araneae</taxon>
        <taxon>Araneomorphae</taxon>
        <taxon>Entelegynae</taxon>
        <taxon>Araneoidea</taxon>
        <taxon>Araneidae</taxon>
        <taxon>Caerostris</taxon>
    </lineage>
</organism>
<gene>
    <name evidence="1" type="ORF">CDAR_574031</name>
</gene>
<protein>
    <submittedName>
        <fullName evidence="1">Uncharacterized protein</fullName>
    </submittedName>
</protein>
<reference evidence="1 2" key="1">
    <citation type="submission" date="2021-06" db="EMBL/GenBank/DDBJ databases">
        <title>Caerostris darwini draft genome.</title>
        <authorList>
            <person name="Kono N."/>
            <person name="Arakawa K."/>
        </authorList>
    </citation>
    <scope>NUCLEOTIDE SEQUENCE [LARGE SCALE GENOMIC DNA]</scope>
</reference>
<comment type="caution">
    <text evidence="1">The sequence shown here is derived from an EMBL/GenBank/DDBJ whole genome shotgun (WGS) entry which is preliminary data.</text>
</comment>
<accession>A0AAV4T7D2</accession>
<keyword evidence="2" id="KW-1185">Reference proteome</keyword>
<name>A0AAV4T7D2_9ARAC</name>
<proteinExistence type="predicted"/>